<dbReference type="Gene3D" id="3.90.150.10">
    <property type="entry name" value="Variant Surface Glycoprotein, subunit A domain 1"/>
    <property type="match status" value="1"/>
</dbReference>
<comment type="function">
    <text evidence="1">VSG forms a coat on the surface of the parasite. The trypanosome evades the immune response of the host by expressing a series of antigenically distinct VSGs from an estimated 1000 VSG genes.</text>
</comment>
<dbReference type="VEuPathDB" id="TriTrypDB:Tb427_000115300"/>
<evidence type="ECO:0000256" key="1">
    <source>
        <dbReference type="ARBA" id="ARBA00002523"/>
    </source>
</evidence>
<dbReference type="GO" id="GO:0098552">
    <property type="term" value="C:side of membrane"/>
    <property type="evidence" value="ECO:0007669"/>
    <property type="project" value="UniProtKB-KW"/>
</dbReference>
<proteinExistence type="predicted"/>
<evidence type="ECO:0000256" key="8">
    <source>
        <dbReference type="SAM" id="SignalP"/>
    </source>
</evidence>
<dbReference type="EMBL" id="KC613713">
    <property type="protein sequence ID" value="AGH61144.1"/>
    <property type="molecule type" value="Genomic_DNA"/>
</dbReference>
<dbReference type="AlphaFoldDB" id="M4SYG1"/>
<reference evidence="10" key="1">
    <citation type="submission" date="2013-02" db="EMBL/GenBank/DDBJ databases">
        <authorList>
            <person name="Cross G.A.M."/>
            <person name="Kim H.-S."/>
            <person name="Wickstead B."/>
        </authorList>
    </citation>
    <scope>NUCLEOTIDE SEQUENCE</scope>
    <source>
        <strain evidence="10">Lister 427</strain>
    </source>
</reference>
<dbReference type="GO" id="GO:0005886">
    <property type="term" value="C:plasma membrane"/>
    <property type="evidence" value="ECO:0007669"/>
    <property type="project" value="UniProtKB-SubCell"/>
</dbReference>
<evidence type="ECO:0000259" key="9">
    <source>
        <dbReference type="Pfam" id="PF00913"/>
    </source>
</evidence>
<evidence type="ECO:0000256" key="7">
    <source>
        <dbReference type="ARBA" id="ARBA00023288"/>
    </source>
</evidence>
<keyword evidence="6" id="KW-0325">Glycoprotein</keyword>
<feature type="signal peptide" evidence="8">
    <location>
        <begin position="1"/>
        <end position="23"/>
    </location>
</feature>
<evidence type="ECO:0000313" key="10">
    <source>
        <dbReference type="EMBL" id="AGH61144.1"/>
    </source>
</evidence>
<evidence type="ECO:0000256" key="4">
    <source>
        <dbReference type="ARBA" id="ARBA00022622"/>
    </source>
</evidence>
<sequence>MNGTTWNAWALLTIIALASPAAGATTKPIKGSVWTGACSIAGDMRKIQAKAARNIEQASLTADLYMQRLPRTAVYIEATQGGQYSKQDIALLTLYADKAKQALKGATDGNFRKLTTAIADAARRGGRIGELISMAAAFGDEGTHSCLATKSGTNDYRVYSAPLNTDAPGCVDPEEDIKPTATIDTKFTADGHSHAEFQSAAGATGTGGGGECALTTGLNDNKVLESGAGVTLTASPEFAGGLFKYAASDFNTVDLRNLKTGATVSKALQRAHAAYLQAKQAPPAFTEPNPTSLSTDEDMSKYYRIHVLGPTPDKLTEVHNLAQTIASTYKWSEELKPEYGKKFSQTDIYNHTSSTPPTIKLDQVSALPDLISILLHYRQKNQEKLKDTIAQLEKQINKESSKTPDKICNDVGDKNETGCKNTSGCHFVSTNLEGTKCTLNPEAAKKVAEETEKETAKDGKATNTTGSSNSFLINKAPLWLAFLIL</sequence>
<name>M4SYG1_9TRYP</name>
<protein>
    <submittedName>
        <fullName evidence="10">Variant surface glycoprotein 586</fullName>
    </submittedName>
</protein>
<evidence type="ECO:0000256" key="2">
    <source>
        <dbReference type="ARBA" id="ARBA00004609"/>
    </source>
</evidence>
<dbReference type="Gene3D" id="4.10.110.20">
    <property type="entry name" value="Variant surface glycoprotein MITAT 1.2, VSG 221, C-terminal domain"/>
    <property type="match status" value="1"/>
</dbReference>
<organism evidence="10">
    <name type="scientific">Trypanosoma brucei</name>
    <dbReference type="NCBI Taxonomy" id="5691"/>
    <lineage>
        <taxon>Eukaryota</taxon>
        <taxon>Discoba</taxon>
        <taxon>Euglenozoa</taxon>
        <taxon>Kinetoplastea</taxon>
        <taxon>Metakinetoplastina</taxon>
        <taxon>Trypanosomatida</taxon>
        <taxon>Trypanosomatidae</taxon>
        <taxon>Trypanosoma</taxon>
    </lineage>
</organism>
<keyword evidence="7" id="KW-0449">Lipoprotein</keyword>
<feature type="chain" id="PRO_5004058164" evidence="8">
    <location>
        <begin position="24"/>
        <end position="485"/>
    </location>
</feature>
<dbReference type="VEuPathDB" id="TriTrypDB:Tb1125.11.17670"/>
<dbReference type="Pfam" id="PF00913">
    <property type="entry name" value="Trypan_glycop"/>
    <property type="match status" value="1"/>
</dbReference>
<keyword evidence="5" id="KW-0472">Membrane</keyword>
<keyword evidence="8" id="KW-0732">Signal</keyword>
<evidence type="ECO:0000256" key="3">
    <source>
        <dbReference type="ARBA" id="ARBA00022475"/>
    </source>
</evidence>
<evidence type="ECO:0000256" key="5">
    <source>
        <dbReference type="ARBA" id="ARBA00023136"/>
    </source>
</evidence>
<keyword evidence="4" id="KW-0336">GPI-anchor</keyword>
<dbReference type="Gene3D" id="1.10.470.10">
    <property type="entry name" value="Variant Surface Glycoprotein, subunit A, domain 2"/>
    <property type="match status" value="1"/>
</dbReference>
<dbReference type="SUPFAM" id="SSF58087">
    <property type="entry name" value="Variant surface glycoprotein (N-terminal domain)"/>
    <property type="match status" value="1"/>
</dbReference>
<dbReference type="InterPro" id="IPR001812">
    <property type="entry name" value="Trypano_VSG_A_N_dom"/>
</dbReference>
<accession>M4SYG1</accession>
<feature type="domain" description="Trypanosome variant surface glycoprotein A-type N-terminal" evidence="9">
    <location>
        <begin position="13"/>
        <end position="377"/>
    </location>
</feature>
<dbReference type="SUPFAM" id="SSF118251">
    <property type="entry name" value="Variant surface glycoprotein MITAT 1.2, VSG 221, C-terminal domain"/>
    <property type="match status" value="1"/>
</dbReference>
<dbReference type="GO" id="GO:0042783">
    <property type="term" value="P:symbiont-mediated evasion of host immune response"/>
    <property type="evidence" value="ECO:0007669"/>
    <property type="project" value="InterPro"/>
</dbReference>
<comment type="subcellular location">
    <subcellularLocation>
        <location evidence="2">Cell membrane</location>
        <topology evidence="2">Lipid-anchor</topology>
        <topology evidence="2">GPI-anchor</topology>
    </subcellularLocation>
</comment>
<evidence type="ECO:0000256" key="6">
    <source>
        <dbReference type="ARBA" id="ARBA00023180"/>
    </source>
</evidence>
<reference evidence="10" key="2">
    <citation type="journal article" date="2014" name="Mol. Biochem. Parasitol.">
        <title>Capturing the variant surface glycoprotein repertoire (the VSGnome) of Trypanosoma brucei Lister 427.</title>
        <authorList>
            <person name="Cross G.A."/>
            <person name="Kim H.S."/>
            <person name="Wickstead B."/>
        </authorList>
    </citation>
    <scope>NUCLEOTIDE SEQUENCE</scope>
    <source>
        <strain evidence="10">Lister 427</strain>
    </source>
</reference>
<keyword evidence="3" id="KW-1003">Cell membrane</keyword>
<dbReference type="VEuPathDB" id="TriTrypDB:Tb09.v4.0136"/>
<dbReference type="InterPro" id="IPR027446">
    <property type="entry name" value="VSG_C_dom_sf"/>
</dbReference>